<dbReference type="InterPro" id="IPR007789">
    <property type="entry name" value="DUF688"/>
</dbReference>
<dbReference type="PANTHER" id="PTHR34371:SF6">
    <property type="entry name" value="MEMBRANE-ASSOCIATED KINASE REGULATOR 6"/>
    <property type="match status" value="1"/>
</dbReference>
<sequence>MMGCDQAVNDEQSEKVLNFSSFPLPHKPEEPRGLATPPICISASIPFEWEEAPGKPRPCCHSKPKAARCLQLPPRLLNQAKVANLPQDFSQLGPSKSQSYFAEESWGALHASKDNIKFLSSSWVNLRKSKDSETGDSCRVTYPVCHACSTDNTNTNGGGTGTVVRITRMKKRSSSFLNLHRTGSYFWTSITEGFKQAVTWKRTKGQVSQLH</sequence>
<reference evidence="1 2" key="1">
    <citation type="submission" date="2021-09" db="EMBL/GenBank/DDBJ databases">
        <title>Genomic insights and catalytic innovation underlie evolution of tropane alkaloids biosynthesis.</title>
        <authorList>
            <person name="Wang Y.-J."/>
            <person name="Tian T."/>
            <person name="Huang J.-P."/>
            <person name="Huang S.-X."/>
        </authorList>
    </citation>
    <scope>NUCLEOTIDE SEQUENCE [LARGE SCALE GENOMIC DNA]</scope>
    <source>
        <strain evidence="1">KIB-2018</strain>
        <tissue evidence="1">Leaf</tissue>
    </source>
</reference>
<protein>
    <submittedName>
        <fullName evidence="1">Uncharacterized protein</fullName>
    </submittedName>
</protein>
<dbReference type="PANTHER" id="PTHR34371">
    <property type="entry name" value="OS01G0551000 PROTEIN"/>
    <property type="match status" value="1"/>
</dbReference>
<accession>A0AAV8SIB9</accession>
<gene>
    <name evidence="1" type="ORF">K2173_000708</name>
</gene>
<comment type="caution">
    <text evidence="1">The sequence shown here is derived from an EMBL/GenBank/DDBJ whole genome shotgun (WGS) entry which is preliminary data.</text>
</comment>
<dbReference type="Proteomes" id="UP001159364">
    <property type="component" value="Linkage Group LG10"/>
</dbReference>
<name>A0AAV8SIB9_9ROSI</name>
<evidence type="ECO:0000313" key="2">
    <source>
        <dbReference type="Proteomes" id="UP001159364"/>
    </source>
</evidence>
<organism evidence="1 2">
    <name type="scientific">Erythroxylum novogranatense</name>
    <dbReference type="NCBI Taxonomy" id="1862640"/>
    <lineage>
        <taxon>Eukaryota</taxon>
        <taxon>Viridiplantae</taxon>
        <taxon>Streptophyta</taxon>
        <taxon>Embryophyta</taxon>
        <taxon>Tracheophyta</taxon>
        <taxon>Spermatophyta</taxon>
        <taxon>Magnoliopsida</taxon>
        <taxon>eudicotyledons</taxon>
        <taxon>Gunneridae</taxon>
        <taxon>Pentapetalae</taxon>
        <taxon>rosids</taxon>
        <taxon>fabids</taxon>
        <taxon>Malpighiales</taxon>
        <taxon>Erythroxylaceae</taxon>
        <taxon>Erythroxylum</taxon>
    </lineage>
</organism>
<proteinExistence type="predicted"/>
<dbReference type="AlphaFoldDB" id="A0AAV8SIB9"/>
<evidence type="ECO:0000313" key="1">
    <source>
        <dbReference type="EMBL" id="KAJ8751962.1"/>
    </source>
</evidence>
<keyword evidence="2" id="KW-1185">Reference proteome</keyword>
<dbReference type="Pfam" id="PF05097">
    <property type="entry name" value="DUF688"/>
    <property type="match status" value="1"/>
</dbReference>
<dbReference type="EMBL" id="JAIWQS010000010">
    <property type="protein sequence ID" value="KAJ8751962.1"/>
    <property type="molecule type" value="Genomic_DNA"/>
</dbReference>